<proteinExistence type="predicted"/>
<dbReference type="EMBL" id="CP120370">
    <property type="protein sequence ID" value="WEX81245.1"/>
    <property type="molecule type" value="Genomic_DNA"/>
</dbReference>
<protein>
    <submittedName>
        <fullName evidence="5">LacI family DNA-binding transcriptional regulator</fullName>
    </submittedName>
</protein>
<dbReference type="CDD" id="cd06307">
    <property type="entry name" value="PBP1_sugar_binding"/>
    <property type="match status" value="1"/>
</dbReference>
<dbReference type="InterPro" id="IPR028082">
    <property type="entry name" value="Peripla_BP_I"/>
</dbReference>
<keyword evidence="2 5" id="KW-0238">DNA-binding</keyword>
<dbReference type="Pfam" id="PF13407">
    <property type="entry name" value="Peripla_BP_4"/>
    <property type="match status" value="1"/>
</dbReference>
<dbReference type="SMART" id="SM00354">
    <property type="entry name" value="HTH_LACI"/>
    <property type="match status" value="1"/>
</dbReference>
<evidence type="ECO:0000313" key="5">
    <source>
        <dbReference type="EMBL" id="WEX81245.1"/>
    </source>
</evidence>
<dbReference type="Gene3D" id="1.10.260.40">
    <property type="entry name" value="lambda repressor-like DNA-binding domains"/>
    <property type="match status" value="1"/>
</dbReference>
<dbReference type="SUPFAM" id="SSF53822">
    <property type="entry name" value="Periplasmic binding protein-like I"/>
    <property type="match status" value="1"/>
</dbReference>
<organism evidence="5 6">
    <name type="scientific">Sinorhizobium numidicum</name>
    <dbReference type="NCBI Taxonomy" id="680248"/>
    <lineage>
        <taxon>Bacteria</taxon>
        <taxon>Pseudomonadati</taxon>
        <taxon>Pseudomonadota</taxon>
        <taxon>Alphaproteobacteria</taxon>
        <taxon>Hyphomicrobiales</taxon>
        <taxon>Rhizobiaceae</taxon>
        <taxon>Sinorhizobium/Ensifer group</taxon>
        <taxon>Sinorhizobium</taxon>
    </lineage>
</organism>
<keyword evidence="6" id="KW-1185">Reference proteome</keyword>
<reference evidence="5 6" key="1">
    <citation type="submission" date="2023-03" db="EMBL/GenBank/DDBJ databases">
        <authorList>
            <person name="Kaur S."/>
            <person name="Espinosa-Saiz D."/>
            <person name="Velazquez E."/>
            <person name="Menendez E."/>
            <person name="diCenzo G.C."/>
        </authorList>
    </citation>
    <scope>NUCLEOTIDE SEQUENCE [LARGE SCALE GENOMIC DNA]</scope>
    <source>
        <strain evidence="5 6">LMG 27395</strain>
    </source>
</reference>
<dbReference type="InterPro" id="IPR025997">
    <property type="entry name" value="SBP_2_dom"/>
</dbReference>
<dbReference type="Proteomes" id="UP001235547">
    <property type="component" value="Chromosome 2"/>
</dbReference>
<evidence type="ECO:0000256" key="2">
    <source>
        <dbReference type="ARBA" id="ARBA00023125"/>
    </source>
</evidence>
<dbReference type="InterPro" id="IPR010982">
    <property type="entry name" value="Lambda_DNA-bd_dom_sf"/>
</dbReference>
<evidence type="ECO:0000256" key="1">
    <source>
        <dbReference type="ARBA" id="ARBA00023015"/>
    </source>
</evidence>
<gene>
    <name evidence="5" type="ORF">PYH38_000638</name>
</gene>
<name>A0ABY8CRG8_9HYPH</name>
<dbReference type="PANTHER" id="PTHR30146:SF152">
    <property type="entry name" value="TRANSCRIPTIONAL REGULATORY PROTEIN"/>
    <property type="match status" value="1"/>
</dbReference>
<evidence type="ECO:0000313" key="6">
    <source>
        <dbReference type="Proteomes" id="UP001235547"/>
    </source>
</evidence>
<accession>A0ABY8CRG8</accession>
<dbReference type="GO" id="GO:0003677">
    <property type="term" value="F:DNA binding"/>
    <property type="evidence" value="ECO:0007669"/>
    <property type="project" value="UniProtKB-KW"/>
</dbReference>
<keyword evidence="3" id="KW-0804">Transcription</keyword>
<dbReference type="PROSITE" id="PS50932">
    <property type="entry name" value="HTH_LACI_2"/>
    <property type="match status" value="1"/>
</dbReference>
<feature type="domain" description="HTH lacI-type" evidence="4">
    <location>
        <begin position="29"/>
        <end position="83"/>
    </location>
</feature>
<dbReference type="Pfam" id="PF00356">
    <property type="entry name" value="LacI"/>
    <property type="match status" value="1"/>
</dbReference>
<dbReference type="InterPro" id="IPR000843">
    <property type="entry name" value="HTH_LacI"/>
</dbReference>
<keyword evidence="1" id="KW-0805">Transcription regulation</keyword>
<evidence type="ECO:0000256" key="3">
    <source>
        <dbReference type="ARBA" id="ARBA00023163"/>
    </source>
</evidence>
<sequence>METNHPLHQIVSNVWLAIASGPMTPKMKATVADIAKACGLSTATVDRVLNNRAGASAANRQRVMEAAKQLGYLPVADSVTLPSKPAHLEFFLPIGSNAFMNDLARHIEDYAGRLPLVASCRIHSLNGISPNALQHAVEKLSLRANGVGVIAVDHPRTRNILREVVEAGVRLVTLVSDVPAAPRSAYVGIDNRVAGRTAALLMGRFLRGRSGHLALVVGSRSYRGHEEREMGFRSVLSEEFPNLTVTIAVEINDEPEVSYTATMRALDNEPQLLGIYCVGAGRSGIAKALRETKPRDKPVFICHDLTRETRGYLVDDLLDVVIDQNARLIAEQSVIRLLGSIASSAPYLTKKFIEPRLILKENIPVQ</sequence>
<dbReference type="PANTHER" id="PTHR30146">
    <property type="entry name" value="LACI-RELATED TRANSCRIPTIONAL REPRESSOR"/>
    <property type="match status" value="1"/>
</dbReference>
<dbReference type="CDD" id="cd01392">
    <property type="entry name" value="HTH_LacI"/>
    <property type="match status" value="1"/>
</dbReference>
<dbReference type="Gene3D" id="3.40.50.2300">
    <property type="match status" value="2"/>
</dbReference>
<dbReference type="SUPFAM" id="SSF47413">
    <property type="entry name" value="lambda repressor-like DNA-binding domains"/>
    <property type="match status" value="1"/>
</dbReference>
<evidence type="ECO:0000259" key="4">
    <source>
        <dbReference type="PROSITE" id="PS50932"/>
    </source>
</evidence>